<organism evidence="2 3">
    <name type="scientific">Hypsizygus marmoreus</name>
    <name type="common">White beech mushroom</name>
    <name type="synonym">Agaricus marmoreus</name>
    <dbReference type="NCBI Taxonomy" id="39966"/>
    <lineage>
        <taxon>Eukaryota</taxon>
        <taxon>Fungi</taxon>
        <taxon>Dikarya</taxon>
        <taxon>Basidiomycota</taxon>
        <taxon>Agaricomycotina</taxon>
        <taxon>Agaricomycetes</taxon>
        <taxon>Agaricomycetidae</taxon>
        <taxon>Agaricales</taxon>
        <taxon>Tricholomatineae</taxon>
        <taxon>Lyophyllaceae</taxon>
        <taxon>Hypsizygus</taxon>
    </lineage>
</organism>
<dbReference type="Proteomes" id="UP000076154">
    <property type="component" value="Unassembled WGS sequence"/>
</dbReference>
<evidence type="ECO:0000256" key="1">
    <source>
        <dbReference type="SAM" id="MobiDB-lite"/>
    </source>
</evidence>
<name>A0A369K1E0_HYPMA</name>
<sequence length="98" mass="10241">MFVYQNPLINSQPSGSGDLNGLSMSLEEADKYSTKQSDSLSKETLTDTEASSKLPAMIVNVSTGGRNVCQGAKKTGCGGGTFTLLLFVDCSAEALLGR</sequence>
<evidence type="ECO:0000313" key="2">
    <source>
        <dbReference type="EMBL" id="RDB25673.1"/>
    </source>
</evidence>
<keyword evidence="3" id="KW-1185">Reference proteome</keyword>
<gene>
    <name evidence="2" type="ORF">Hypma_006976</name>
</gene>
<comment type="caution">
    <text evidence="2">The sequence shown here is derived from an EMBL/GenBank/DDBJ whole genome shotgun (WGS) entry which is preliminary data.</text>
</comment>
<dbReference type="EMBL" id="LUEZ02000040">
    <property type="protein sequence ID" value="RDB25673.1"/>
    <property type="molecule type" value="Genomic_DNA"/>
</dbReference>
<dbReference type="InParanoid" id="A0A369K1E0"/>
<dbReference type="AlphaFoldDB" id="A0A369K1E0"/>
<feature type="region of interest" description="Disordered" evidence="1">
    <location>
        <begin position="1"/>
        <end position="23"/>
    </location>
</feature>
<evidence type="ECO:0000313" key="3">
    <source>
        <dbReference type="Proteomes" id="UP000076154"/>
    </source>
</evidence>
<protein>
    <submittedName>
        <fullName evidence="2">Uncharacterized protein</fullName>
    </submittedName>
</protein>
<accession>A0A369K1E0</accession>
<feature type="compositionally biased region" description="Polar residues" evidence="1">
    <location>
        <begin position="7"/>
        <end position="17"/>
    </location>
</feature>
<reference evidence="2" key="1">
    <citation type="submission" date="2018-04" db="EMBL/GenBank/DDBJ databases">
        <title>Whole genome sequencing of Hypsizygus marmoreus.</title>
        <authorList>
            <person name="Choi I.-G."/>
            <person name="Min B."/>
            <person name="Kim J.-G."/>
            <person name="Kim S."/>
            <person name="Oh Y.-L."/>
            <person name="Kong W.-S."/>
            <person name="Park H."/>
            <person name="Jeong J."/>
            <person name="Song E.-S."/>
        </authorList>
    </citation>
    <scope>NUCLEOTIDE SEQUENCE [LARGE SCALE GENOMIC DNA]</scope>
    <source>
        <strain evidence="2">51987-8</strain>
    </source>
</reference>
<proteinExistence type="predicted"/>